<evidence type="ECO:0000259" key="1">
    <source>
        <dbReference type="Pfam" id="PF00561"/>
    </source>
</evidence>
<name>A0A2H0LY11_9BACT</name>
<dbReference type="Pfam" id="PF00561">
    <property type="entry name" value="Abhydrolase_1"/>
    <property type="match status" value="1"/>
</dbReference>
<dbReference type="AlphaFoldDB" id="A0A2H0LY11"/>
<dbReference type="EMBL" id="PCWA01000054">
    <property type="protein sequence ID" value="PIQ89288.1"/>
    <property type="molecule type" value="Genomic_DNA"/>
</dbReference>
<reference evidence="2 3" key="1">
    <citation type="submission" date="2017-09" db="EMBL/GenBank/DDBJ databases">
        <title>Depth-based differentiation of microbial function through sediment-hosted aquifers and enrichment of novel symbionts in the deep terrestrial subsurface.</title>
        <authorList>
            <person name="Probst A.J."/>
            <person name="Ladd B."/>
            <person name="Jarett J.K."/>
            <person name="Geller-Mcgrath D.E."/>
            <person name="Sieber C.M."/>
            <person name="Emerson J.B."/>
            <person name="Anantharaman K."/>
            <person name="Thomas B.C."/>
            <person name="Malmstrom R."/>
            <person name="Stieglmeier M."/>
            <person name="Klingl A."/>
            <person name="Woyke T."/>
            <person name="Ryan C.M."/>
            <person name="Banfield J.F."/>
        </authorList>
    </citation>
    <scope>NUCLEOTIDE SEQUENCE [LARGE SCALE GENOMIC DNA]</scope>
    <source>
        <strain evidence="2">CG11_big_fil_rev_8_21_14_0_20_42_13</strain>
    </source>
</reference>
<dbReference type="InterPro" id="IPR029058">
    <property type="entry name" value="AB_hydrolase_fold"/>
</dbReference>
<proteinExistence type="predicted"/>
<evidence type="ECO:0000313" key="3">
    <source>
        <dbReference type="Proteomes" id="UP000229641"/>
    </source>
</evidence>
<dbReference type="InterPro" id="IPR000073">
    <property type="entry name" value="AB_hydrolase_1"/>
</dbReference>
<dbReference type="PANTHER" id="PTHR12277">
    <property type="entry name" value="ALPHA/BETA HYDROLASE DOMAIN-CONTAINING PROTEIN"/>
    <property type="match status" value="1"/>
</dbReference>
<comment type="caution">
    <text evidence="2">The sequence shown here is derived from an EMBL/GenBank/DDBJ whole genome shotgun (WGS) entry which is preliminary data.</text>
</comment>
<evidence type="ECO:0000313" key="2">
    <source>
        <dbReference type="EMBL" id="PIQ89288.1"/>
    </source>
</evidence>
<dbReference type="SUPFAM" id="SSF53474">
    <property type="entry name" value="alpha/beta-Hydrolases"/>
    <property type="match status" value="1"/>
</dbReference>
<protein>
    <recommendedName>
        <fullName evidence="1">AB hydrolase-1 domain-containing protein</fullName>
    </recommendedName>
</protein>
<accession>A0A2H0LY11</accession>
<gene>
    <name evidence="2" type="ORF">COV72_03865</name>
</gene>
<dbReference type="Gene3D" id="3.40.50.1820">
    <property type="entry name" value="alpha/beta hydrolase"/>
    <property type="match status" value="1"/>
</dbReference>
<sequence>MPILKKDSSHIGAQASFNLLTSDGIEISASHIKRGFESLIVVCPGFFNSRKDRWIGRAAGIAASRHDVIVFDFRGHGESKGKFLWSAKEHLDVLAVLHYAQSKGYKAIGILAFSLGAAASINAAARCRIVKSMVLISAPCSFWKIDYHFWEPEMLLDLKGNIDCGWEGKGANIGNILLDKPEPLREIKKIKNSAIFFIHGSSDWVIKDYHSRMLYNAADVKQKRIKIIKNGLHAERLIEKNTVLMNDLILGWFDETLTKKGE</sequence>
<dbReference type="Proteomes" id="UP000229641">
    <property type="component" value="Unassembled WGS sequence"/>
</dbReference>
<feature type="domain" description="AB hydrolase-1" evidence="1">
    <location>
        <begin position="39"/>
        <end position="151"/>
    </location>
</feature>
<dbReference type="PANTHER" id="PTHR12277:SF81">
    <property type="entry name" value="PROTEIN ABHD13"/>
    <property type="match status" value="1"/>
</dbReference>
<organism evidence="2 3">
    <name type="scientific">Candidatus Ghiorseimicrobium undicola</name>
    <dbReference type="NCBI Taxonomy" id="1974746"/>
    <lineage>
        <taxon>Bacteria</taxon>
        <taxon>Pseudomonadati</taxon>
        <taxon>Candidatus Omnitrophota</taxon>
        <taxon>Candidatus Ghiorseimicrobium</taxon>
    </lineage>
</organism>